<proteinExistence type="predicted"/>
<reference evidence="2 3" key="1">
    <citation type="journal article" date="2019" name="Sci. Rep.">
        <title>Comparative genomics of chytrid fungi reveal insights into the obligate biotrophic and pathogenic lifestyle of Synchytrium endobioticum.</title>
        <authorList>
            <person name="van de Vossenberg B.T.L.H."/>
            <person name="Warris S."/>
            <person name="Nguyen H.D.T."/>
            <person name="van Gent-Pelzer M.P.E."/>
            <person name="Joly D.L."/>
            <person name="van de Geest H.C."/>
            <person name="Bonants P.J.M."/>
            <person name="Smith D.S."/>
            <person name="Levesque C.A."/>
            <person name="van der Lee T.A.J."/>
        </authorList>
    </citation>
    <scope>NUCLEOTIDE SEQUENCE [LARGE SCALE GENOMIC DNA]</scope>
    <source>
        <strain evidence="2 3">CBS 809.83</strain>
    </source>
</reference>
<name>A0A507E0L5_9FUNG</name>
<evidence type="ECO:0000313" key="2">
    <source>
        <dbReference type="EMBL" id="TPX56925.1"/>
    </source>
</evidence>
<feature type="region of interest" description="Disordered" evidence="1">
    <location>
        <begin position="282"/>
        <end position="319"/>
    </location>
</feature>
<sequence>MFTIPRISPQETIGRIWLRWFAEDVPSTVEMLPNSDYGKASDSCPASEKKQKKTKKRPRIPLATVTNASSSQLKPENGHEDIDRDMPLLPFLQSVRGTGRFFKLTEQDLIAGDEIKPVPPRNNRDDASRNSRIDQTKNVQTATADKSVKRAHAKKAGCLKSSAPPNLAAHFEQSPSPRRRRSLPLPDSILRNVFSFVNHPRSFSLVCRQFHRVSKSPHSRAAFFIQHSYGGRAVTIPSALLGPHHRACYLAVLDLLLRDCPLPRWLVQLASIDRDMRRLENHKTRRERRRARGTDLAPIHQRKLHPQQQQQKSSGRIGLHDPRWTHAWTNGTLGKLISHGQELYGDPAQYERDWQTLLSILSELRQNPHINRNLAASHIRHIVHAYGYRPWDVVCTRRPSLADILSTPAARAQLSERDSARALTRGRTVSSHMSITSTTTSTSFDSSSTCPADSSSSSSSTDSVILTNYNPKHDLALRLLPISKINVLCAEDVIAIAHLDPCLIADLATPRTRDAIIAILATHPDRDYICV</sequence>
<feature type="region of interest" description="Disordered" evidence="1">
    <location>
        <begin position="32"/>
        <end position="84"/>
    </location>
</feature>
<feature type="region of interest" description="Disordered" evidence="1">
    <location>
        <begin position="416"/>
        <end position="463"/>
    </location>
</feature>
<feature type="compositionally biased region" description="Low complexity" evidence="1">
    <location>
        <begin position="428"/>
        <end position="463"/>
    </location>
</feature>
<dbReference type="Gene3D" id="1.20.1280.50">
    <property type="match status" value="1"/>
</dbReference>
<accession>A0A507E0L5</accession>
<feature type="compositionally biased region" description="Polar residues" evidence="1">
    <location>
        <begin position="64"/>
        <end position="74"/>
    </location>
</feature>
<keyword evidence="3" id="KW-1185">Reference proteome</keyword>
<dbReference type="EMBL" id="QEAQ01000062">
    <property type="protein sequence ID" value="TPX56925.1"/>
    <property type="molecule type" value="Genomic_DNA"/>
</dbReference>
<protein>
    <recommendedName>
        <fullName evidence="4">F-box domain-containing protein</fullName>
    </recommendedName>
</protein>
<feature type="compositionally biased region" description="Basic residues" evidence="1">
    <location>
        <begin position="50"/>
        <end position="59"/>
    </location>
</feature>
<dbReference type="InterPro" id="IPR036047">
    <property type="entry name" value="F-box-like_dom_sf"/>
</dbReference>
<dbReference type="AlphaFoldDB" id="A0A507E0L5"/>
<organism evidence="2 3">
    <name type="scientific">Powellomyces hirtus</name>
    <dbReference type="NCBI Taxonomy" id="109895"/>
    <lineage>
        <taxon>Eukaryota</taxon>
        <taxon>Fungi</taxon>
        <taxon>Fungi incertae sedis</taxon>
        <taxon>Chytridiomycota</taxon>
        <taxon>Chytridiomycota incertae sedis</taxon>
        <taxon>Chytridiomycetes</taxon>
        <taxon>Spizellomycetales</taxon>
        <taxon>Powellomycetaceae</taxon>
        <taxon>Powellomyces</taxon>
    </lineage>
</organism>
<evidence type="ECO:0000313" key="3">
    <source>
        <dbReference type="Proteomes" id="UP000318582"/>
    </source>
</evidence>
<dbReference type="Proteomes" id="UP000318582">
    <property type="component" value="Unassembled WGS sequence"/>
</dbReference>
<evidence type="ECO:0000256" key="1">
    <source>
        <dbReference type="SAM" id="MobiDB-lite"/>
    </source>
</evidence>
<comment type="caution">
    <text evidence="2">The sequence shown here is derived from an EMBL/GenBank/DDBJ whole genome shotgun (WGS) entry which is preliminary data.</text>
</comment>
<gene>
    <name evidence="2" type="ORF">PhCBS80983_g04189</name>
</gene>
<dbReference type="SUPFAM" id="SSF81383">
    <property type="entry name" value="F-box domain"/>
    <property type="match status" value="1"/>
</dbReference>
<evidence type="ECO:0008006" key="4">
    <source>
        <dbReference type="Google" id="ProtNLM"/>
    </source>
</evidence>
<feature type="compositionally biased region" description="Basic and acidic residues" evidence="1">
    <location>
        <begin position="122"/>
        <end position="135"/>
    </location>
</feature>
<feature type="region of interest" description="Disordered" evidence="1">
    <location>
        <begin position="113"/>
        <end position="183"/>
    </location>
</feature>